<gene>
    <name evidence="5" type="ORF">MICPUN_54798</name>
</gene>
<feature type="region of interest" description="Disordered" evidence="2">
    <location>
        <begin position="557"/>
        <end position="578"/>
    </location>
</feature>
<dbReference type="SMART" id="SM00054">
    <property type="entry name" value="EFh"/>
    <property type="match status" value="2"/>
</dbReference>
<feature type="domain" description="EF-hand" evidence="4">
    <location>
        <begin position="76"/>
        <end position="111"/>
    </location>
</feature>
<evidence type="ECO:0000256" key="3">
    <source>
        <dbReference type="SAM" id="Phobius"/>
    </source>
</evidence>
<dbReference type="InterPro" id="IPR002048">
    <property type="entry name" value="EF_hand_dom"/>
</dbReference>
<dbReference type="Gene3D" id="1.10.238.10">
    <property type="entry name" value="EF-hand"/>
    <property type="match status" value="1"/>
</dbReference>
<evidence type="ECO:0000256" key="1">
    <source>
        <dbReference type="ARBA" id="ARBA00022837"/>
    </source>
</evidence>
<dbReference type="GeneID" id="8249962"/>
<dbReference type="KEGG" id="mis:MICPUN_54798"/>
<evidence type="ECO:0000313" key="6">
    <source>
        <dbReference type="Proteomes" id="UP000002009"/>
    </source>
</evidence>
<feature type="transmembrane region" description="Helical" evidence="3">
    <location>
        <begin position="121"/>
        <end position="144"/>
    </location>
</feature>
<dbReference type="AlphaFoldDB" id="C1FF20"/>
<dbReference type="PROSITE" id="PS00018">
    <property type="entry name" value="EF_HAND_1"/>
    <property type="match status" value="2"/>
</dbReference>
<dbReference type="SUPFAM" id="SSF47473">
    <property type="entry name" value="EF-hand"/>
    <property type="match status" value="1"/>
</dbReference>
<reference evidence="5 6" key="1">
    <citation type="journal article" date="2009" name="Science">
        <title>Green evolution and dynamic adaptations revealed by genomes of the marine picoeukaryotes Micromonas.</title>
        <authorList>
            <person name="Worden A.Z."/>
            <person name="Lee J.H."/>
            <person name="Mock T."/>
            <person name="Rouze P."/>
            <person name="Simmons M.P."/>
            <person name="Aerts A.L."/>
            <person name="Allen A.E."/>
            <person name="Cuvelier M.L."/>
            <person name="Derelle E."/>
            <person name="Everett M.V."/>
            <person name="Foulon E."/>
            <person name="Grimwood J."/>
            <person name="Gundlach H."/>
            <person name="Henrissat B."/>
            <person name="Napoli C."/>
            <person name="McDonald S.M."/>
            <person name="Parker M.S."/>
            <person name="Rombauts S."/>
            <person name="Salamov A."/>
            <person name="Von Dassow P."/>
            <person name="Badger J.H."/>
            <person name="Coutinho P.M."/>
            <person name="Demir E."/>
            <person name="Dubchak I."/>
            <person name="Gentemann C."/>
            <person name="Eikrem W."/>
            <person name="Gready J.E."/>
            <person name="John U."/>
            <person name="Lanier W."/>
            <person name="Lindquist E.A."/>
            <person name="Lucas S."/>
            <person name="Mayer K.F."/>
            <person name="Moreau H."/>
            <person name="Not F."/>
            <person name="Otillar R."/>
            <person name="Panaud O."/>
            <person name="Pangilinan J."/>
            <person name="Paulsen I."/>
            <person name="Piegu B."/>
            <person name="Poliakov A."/>
            <person name="Robbens S."/>
            <person name="Schmutz J."/>
            <person name="Toulza E."/>
            <person name="Wyss T."/>
            <person name="Zelensky A."/>
            <person name="Zhou K."/>
            <person name="Armbrust E.V."/>
            <person name="Bhattacharya D."/>
            <person name="Goodenough U.W."/>
            <person name="Van de Peer Y."/>
            <person name="Grigoriev I.V."/>
        </authorList>
    </citation>
    <scope>NUCLEOTIDE SEQUENCE [LARGE SCALE GENOMIC DNA]</scope>
    <source>
        <strain evidence="6">RCC299 / NOUM17</strain>
    </source>
</reference>
<dbReference type="eggNOG" id="ENOG502S6WM">
    <property type="taxonomic scope" value="Eukaryota"/>
</dbReference>
<evidence type="ECO:0000313" key="5">
    <source>
        <dbReference type="EMBL" id="ACO68671.1"/>
    </source>
</evidence>
<dbReference type="CDD" id="cd00051">
    <property type="entry name" value="EFh"/>
    <property type="match status" value="1"/>
</dbReference>
<organism evidence="5 6">
    <name type="scientific">Micromonas commoda (strain RCC299 / NOUM17 / CCMP2709)</name>
    <name type="common">Picoplanktonic green alga</name>
    <dbReference type="NCBI Taxonomy" id="296587"/>
    <lineage>
        <taxon>Eukaryota</taxon>
        <taxon>Viridiplantae</taxon>
        <taxon>Chlorophyta</taxon>
        <taxon>Mamiellophyceae</taxon>
        <taxon>Mamiellales</taxon>
        <taxon>Mamiellaceae</taxon>
        <taxon>Micromonas</taxon>
    </lineage>
</organism>
<feature type="domain" description="EF-hand" evidence="4">
    <location>
        <begin position="28"/>
        <end position="63"/>
    </location>
</feature>
<dbReference type="PROSITE" id="PS50222">
    <property type="entry name" value="EF_HAND_2"/>
    <property type="match status" value="2"/>
</dbReference>
<dbReference type="InterPro" id="IPR018247">
    <property type="entry name" value="EF_Hand_1_Ca_BS"/>
</dbReference>
<sequence length="877" mass="94781">MLRYVTGANGNSGDDALLSEDGGINVRALPEDVQAVFADIDANGDGVLDMDEFKTMLSTYAVLRRSNQEGSVSISTLPDKVQPALKVFDQDGDGTVDPKELMRAAELYQSSKKSQKRMRKFIIGLVLFVVALIGINSAMTFMMVELGKETKASPDGVMRVNAGGGQHGAVVKTAANGEPAPLTTALPDAAFEQLKQFQVDSPTGAHVSLAVQGWYRVPQPTAATGSVVKLITAAGFIILDGTDMTFEETLGTVFTEAGFTVGGRKLLGIYALVGLFNSIDDWAGLTDHEREPGFGLNDFTMSYGVRHLCNATEGAEEKACVDPYGIPHRGLVVVDGVHYIEVNTTIEMSVATMEAIETTFRPEFDSVIERYKSPDLHLKRQIKFDSDSGFGSKHYYCMDLIPELPATWNVTNAKKVDQVETNGQIIREFSISTSVTEIEHGFITDFDPNIPYTGTVEVKYFDNKATGRPLKFIMGPTEIIVHEYTEGPVEIPSPDDEYWDMSDTCLNMTAKDALTDFSLPTPVPKDPYAFDARRKITEWCEHYGGCDGGRGNTTSSIGSGRKLLGGGRSPKPAPAPAPSNVACSGANQCHADILGSSQTARNGVMSISLPPDDKGFPVTFTMESWTNGCGIKSLGLSGSCGSFDCSVTGTLNGKDVCCDNSKYCGPNGRLDGEISFDLMNFIKHEKIREMIEKAGFEGGVALQFGYAMPSNSRAGIATVTLVGWIQAEATISITDIMTGRRLLAEDIDETEDLLDDEGTKDQLGLPRGLRRLLEEEASGRQLLCSNPRSCRRKKKRANRAKRCIENGGCGFFDQMGNFFDEVGNMFDAASVTAAARLEVQGTATHDFISKRTSFGASFTVDASLGPITLEYTKGIGS</sequence>
<name>C1FF20_MICCC</name>
<dbReference type="InParanoid" id="C1FF20"/>
<protein>
    <recommendedName>
        <fullName evidence="4">EF-hand domain-containing protein</fullName>
    </recommendedName>
</protein>
<dbReference type="InterPro" id="IPR011992">
    <property type="entry name" value="EF-hand-dom_pair"/>
</dbReference>
<keyword evidence="3" id="KW-1133">Transmembrane helix</keyword>
<dbReference type="STRING" id="296587.C1FF20"/>
<evidence type="ECO:0000256" key="2">
    <source>
        <dbReference type="SAM" id="MobiDB-lite"/>
    </source>
</evidence>
<dbReference type="RefSeq" id="XP_002507413.1">
    <property type="nucleotide sequence ID" value="XM_002507367.1"/>
</dbReference>
<evidence type="ECO:0000259" key="4">
    <source>
        <dbReference type="PROSITE" id="PS50222"/>
    </source>
</evidence>
<dbReference type="Proteomes" id="UP000002009">
    <property type="component" value="Chromosome 1"/>
</dbReference>
<keyword evidence="6" id="KW-1185">Reference proteome</keyword>
<proteinExistence type="predicted"/>
<keyword evidence="1" id="KW-0106">Calcium</keyword>
<dbReference type="EMBL" id="CP001574">
    <property type="protein sequence ID" value="ACO68671.1"/>
    <property type="molecule type" value="Genomic_DNA"/>
</dbReference>
<keyword evidence="3" id="KW-0812">Transmembrane</keyword>
<keyword evidence="3" id="KW-0472">Membrane</keyword>
<dbReference type="OrthoDB" id="549798at2759"/>
<dbReference type="GO" id="GO:0005509">
    <property type="term" value="F:calcium ion binding"/>
    <property type="evidence" value="ECO:0007669"/>
    <property type="project" value="InterPro"/>
</dbReference>
<dbReference type="Pfam" id="PF13202">
    <property type="entry name" value="EF-hand_5"/>
    <property type="match status" value="2"/>
</dbReference>
<accession>C1FF20</accession>